<gene>
    <name evidence="1" type="ORF">FDW42_09970</name>
</gene>
<comment type="caution">
    <text evidence="1">The sequence shown here is derived from an EMBL/GenBank/DDBJ whole genome shotgun (WGS) entry which is preliminary data.</text>
</comment>
<organism evidence="1 2">
    <name type="scientific">Campylobacter helveticus</name>
    <dbReference type="NCBI Taxonomy" id="28898"/>
    <lineage>
        <taxon>Bacteria</taxon>
        <taxon>Pseudomonadati</taxon>
        <taxon>Campylobacterota</taxon>
        <taxon>Epsilonproteobacteria</taxon>
        <taxon>Campylobacterales</taxon>
        <taxon>Campylobacteraceae</taxon>
        <taxon>Campylobacter</taxon>
    </lineage>
</organism>
<reference evidence="1 2" key="1">
    <citation type="submission" date="2019-05" db="EMBL/GenBank/DDBJ databases">
        <title>Draft genomes of eight strains of Campylobacter helveticus isolated from cats and a dog in New Zealand.</title>
        <authorList>
            <person name="Bojanic K."/>
            <person name="Midwinter A.C."/>
            <person name="Biggs P.J."/>
            <person name="Acke E."/>
            <person name="Cornelius A.J."/>
            <person name="Marshall J.C."/>
        </authorList>
    </citation>
    <scope>NUCLEOTIDE SEQUENCE [LARGE SCALE GENOMIC DNA]</scope>
    <source>
        <strain evidence="1 2">ACP123b</strain>
    </source>
</reference>
<protein>
    <submittedName>
        <fullName evidence="1">Branched-chain amino acid ABC transporter substrate-binding protein</fullName>
    </submittedName>
</protein>
<sequence length="75" mass="7799">MKRSLVLISCLVATLSAKEIQIGVVLPLTGTTAAYGQSALEGIKLANSLQANLQNGDKVNLVVIDTKGDKLESSS</sequence>
<dbReference type="InterPro" id="IPR028082">
    <property type="entry name" value="Peripla_BP_I"/>
</dbReference>
<dbReference type="EMBL" id="VDBS01000105">
    <property type="protein sequence ID" value="TNB54815.1"/>
    <property type="molecule type" value="Genomic_DNA"/>
</dbReference>
<dbReference type="AlphaFoldDB" id="A0AAX2UIB2"/>
<name>A0AAX2UIB2_9BACT</name>
<dbReference type="Gene3D" id="3.40.50.2300">
    <property type="match status" value="1"/>
</dbReference>
<evidence type="ECO:0000313" key="1">
    <source>
        <dbReference type="EMBL" id="TNB54815.1"/>
    </source>
</evidence>
<feature type="non-terminal residue" evidence="1">
    <location>
        <position position="75"/>
    </location>
</feature>
<proteinExistence type="predicted"/>
<accession>A0AAX2UIB2</accession>
<dbReference type="Proteomes" id="UP000306813">
    <property type="component" value="Unassembled WGS sequence"/>
</dbReference>
<dbReference type="SUPFAM" id="SSF53822">
    <property type="entry name" value="Periplasmic binding protein-like I"/>
    <property type="match status" value="1"/>
</dbReference>
<evidence type="ECO:0000313" key="2">
    <source>
        <dbReference type="Proteomes" id="UP000306813"/>
    </source>
</evidence>